<proteinExistence type="predicted"/>
<evidence type="ECO:0000313" key="4">
    <source>
        <dbReference type="EMBL" id="SLM86197.1"/>
    </source>
</evidence>
<dbReference type="RefSeq" id="WP_086951823.1">
    <property type="nucleotide sequence ID" value="NZ_FWFD01000013.1"/>
</dbReference>
<dbReference type="InterPro" id="IPR013785">
    <property type="entry name" value="Aldolase_TIM"/>
</dbReference>
<protein>
    <submittedName>
        <fullName evidence="4">NADH:flavin oxidoreductase, Old Yellow Enzyme family</fullName>
    </submittedName>
</protein>
<accession>A0A1X6WPL4</accession>
<evidence type="ECO:0000259" key="3">
    <source>
        <dbReference type="Pfam" id="PF00724"/>
    </source>
</evidence>
<dbReference type="SUPFAM" id="SSF51395">
    <property type="entry name" value="FMN-linked oxidoreductases"/>
    <property type="match status" value="1"/>
</dbReference>
<dbReference type="GO" id="GO:0016491">
    <property type="term" value="F:oxidoreductase activity"/>
    <property type="evidence" value="ECO:0007669"/>
    <property type="project" value="UniProtKB-KW"/>
</dbReference>
<dbReference type="InterPro" id="IPR001155">
    <property type="entry name" value="OxRdtase_FMN_N"/>
</dbReference>
<evidence type="ECO:0000256" key="1">
    <source>
        <dbReference type="ARBA" id="ARBA00022630"/>
    </source>
</evidence>
<reference evidence="5" key="1">
    <citation type="submission" date="2017-02" db="EMBL/GenBank/DDBJ databases">
        <authorList>
            <person name="Dridi B."/>
        </authorList>
    </citation>
    <scope>NUCLEOTIDE SEQUENCE [LARGE SCALE GENOMIC DNA]</scope>
    <source>
        <strain evidence="5">bH819</strain>
    </source>
</reference>
<feature type="domain" description="NADH:flavin oxidoreductase/NADH oxidase N-terminal" evidence="3">
    <location>
        <begin position="13"/>
        <end position="332"/>
    </location>
</feature>
<sequence length="370" mass="42202">MKVVEKYKLPSGVELKNRLFFAPISTMEDALDGKITENELAFFRQRTGKVGAIVVASAYVSQNGRGYGNNISISHDRFIPSLSKIAQTIQKNETKAILQIYHGGANAKRRDNTDLLYCVSHQSTYLEGSNDYHELTETEIQKNISDYSKAILRAVKAGFDGVELHVANSYLPNQFLLPNWNLRNDQWGGSLRKRVKFTEEIIKASLRVIQENKETPFALGIRFSLEDTMLMEDNEREKSFKESLAILKILDQLGLDYIHLTSSDCLAKKELNNNSFDLLEIIKQVVIKTPVISSGNLLQSESVEQALQHTELASACRPFIFVPNWAEKIVNQEEVILPEKLLTGETRQTYNIPRNLWRGILETPDWYLYR</sequence>
<name>A0A1X6WPL4_9ENTE</name>
<evidence type="ECO:0000256" key="2">
    <source>
        <dbReference type="ARBA" id="ARBA00023002"/>
    </source>
</evidence>
<dbReference type="PANTHER" id="PTHR43656">
    <property type="entry name" value="BINDING OXIDOREDUCTASE, PUTATIVE (AFU_ORTHOLOGUE AFUA_2G08260)-RELATED"/>
    <property type="match status" value="1"/>
</dbReference>
<keyword evidence="1" id="KW-0285">Flavoprotein</keyword>
<dbReference type="Pfam" id="PF00724">
    <property type="entry name" value="Oxidored_FMN"/>
    <property type="match status" value="1"/>
</dbReference>
<dbReference type="Gene3D" id="3.20.20.70">
    <property type="entry name" value="Aldolase class I"/>
    <property type="match status" value="1"/>
</dbReference>
<keyword evidence="2" id="KW-0560">Oxidoreductase</keyword>
<dbReference type="Proteomes" id="UP000195918">
    <property type="component" value="Unassembled WGS sequence"/>
</dbReference>
<dbReference type="PANTHER" id="PTHR43656:SF2">
    <property type="entry name" value="BINDING OXIDOREDUCTASE, PUTATIVE (AFU_ORTHOLOGUE AFUA_2G08260)-RELATED"/>
    <property type="match status" value="1"/>
</dbReference>
<dbReference type="AlphaFoldDB" id="A0A1X6WPL4"/>
<dbReference type="OrthoDB" id="9772736at2"/>
<dbReference type="InterPro" id="IPR051799">
    <property type="entry name" value="NADH_flavin_oxidoreductase"/>
</dbReference>
<dbReference type="EMBL" id="FWFD01000013">
    <property type="protein sequence ID" value="SLM86197.1"/>
    <property type="molecule type" value="Genomic_DNA"/>
</dbReference>
<organism evidence="4 5">
    <name type="scientific">Vagococcus fluvialis bH819</name>
    <dbReference type="NCBI Taxonomy" id="1255619"/>
    <lineage>
        <taxon>Bacteria</taxon>
        <taxon>Bacillati</taxon>
        <taxon>Bacillota</taxon>
        <taxon>Bacilli</taxon>
        <taxon>Lactobacillales</taxon>
        <taxon>Enterococcaceae</taxon>
        <taxon>Vagococcus</taxon>
    </lineage>
</organism>
<keyword evidence="5" id="KW-1185">Reference proteome</keyword>
<dbReference type="GO" id="GO:0010181">
    <property type="term" value="F:FMN binding"/>
    <property type="evidence" value="ECO:0007669"/>
    <property type="project" value="InterPro"/>
</dbReference>
<evidence type="ECO:0000313" key="5">
    <source>
        <dbReference type="Proteomes" id="UP000195918"/>
    </source>
</evidence>
<gene>
    <name evidence="4" type="ORF">FM121_08915</name>
</gene>